<protein>
    <submittedName>
        <fullName evidence="3">WD40 repeat</fullName>
    </submittedName>
</protein>
<evidence type="ECO:0000256" key="1">
    <source>
        <dbReference type="SAM" id="MobiDB-lite"/>
    </source>
</evidence>
<accession>A0A7Z7N6U5</accession>
<dbReference type="InterPro" id="IPR049052">
    <property type="entry name" value="nSTAND1"/>
</dbReference>
<evidence type="ECO:0000313" key="3">
    <source>
        <dbReference type="EMBL" id="SOE88424.1"/>
    </source>
</evidence>
<dbReference type="RefSeq" id="WP_097190736.1">
    <property type="nucleotide sequence ID" value="NZ_OCSU01000003.1"/>
</dbReference>
<dbReference type="Gene3D" id="2.130.10.10">
    <property type="entry name" value="YVTN repeat-like/Quinoprotein amine dehydrogenase"/>
    <property type="match status" value="2"/>
</dbReference>
<dbReference type="InterPro" id="IPR015943">
    <property type="entry name" value="WD40/YVTN_repeat-like_dom_sf"/>
</dbReference>
<feature type="domain" description="Novel STAND NTPase 1" evidence="2">
    <location>
        <begin position="17"/>
        <end position="405"/>
    </location>
</feature>
<gene>
    <name evidence="3" type="ORF">SAMN05446927_7035</name>
</gene>
<dbReference type="InterPro" id="IPR027417">
    <property type="entry name" value="P-loop_NTPase"/>
</dbReference>
<dbReference type="PANTHER" id="PTHR19879:SF9">
    <property type="entry name" value="TRANSCRIPTION INITIATION FACTOR TFIID SUBUNIT 5"/>
    <property type="match status" value="1"/>
</dbReference>
<proteinExistence type="predicted"/>
<evidence type="ECO:0000259" key="2">
    <source>
        <dbReference type="Pfam" id="PF20703"/>
    </source>
</evidence>
<dbReference type="SUPFAM" id="SSF82171">
    <property type="entry name" value="DPP6 N-terminal domain-like"/>
    <property type="match status" value="1"/>
</dbReference>
<name>A0A7Z7N6U5_9BURK</name>
<dbReference type="EMBL" id="OCSU01000003">
    <property type="protein sequence ID" value="SOE88424.1"/>
    <property type="molecule type" value="Genomic_DNA"/>
</dbReference>
<feature type="region of interest" description="Disordered" evidence="1">
    <location>
        <begin position="1"/>
        <end position="27"/>
    </location>
</feature>
<feature type="region of interest" description="Disordered" evidence="1">
    <location>
        <begin position="1197"/>
        <end position="1220"/>
    </location>
</feature>
<dbReference type="Gene3D" id="3.40.50.300">
    <property type="entry name" value="P-loop containing nucleotide triphosphate hydrolases"/>
    <property type="match status" value="1"/>
</dbReference>
<sequence length="1220" mass="133165">MSTPGGSPSPQLDPQNPWPGLASYDESSQEFFSGRRAESDELLRRIVDESVTVLFGKSGLGKSSLLKAGVFPRLRDKGYLPVFVRLQVRPGAAPLVEQLCLAFFETLRAQEVAHEPPAAGQSLWAYLHAPGLEFWTKLNRMARPVFVLDQFEELFTLGRSMPAEVTTFREALADLAENRIPAELARRLKERAVSDEEIDKEAMPYKIVLSLREDFLADLEGWRPIMPSLRRNRMRLLPMGTEQALQAVYNERTDHLVDELLAHRIVAFLSLGAADEAGATADPGAPRTVEPALLSLFCRGVNEHRKLAGAERITEAMFEGEKDTIVTGFYRRSLQVYPDRVRHFVEEKLITEHGYRNSYSVDDAIVNGFVTAEEIAALVDGRLLRQEQQHGTNRVELTHDILTKAALEERDRRRADERVLAERRQKSKLRRVIAVSGLAIAAFSGLALSAYWAKTDAQAERSRAQSRELAALAGTAQDPEVGVLLALEGLKRADTSEARSALLASGQYLWPSEKLGPDQLGGEAKVVALNPDGDLLAVLAGNSTLTVWDLNVPEPRRLWSSKPDLNDAMFIAFSPDQTKLAVARAGSVDLFDSRSGTLSGSLPQSAIRDRALLVFSPDGRWLASIQKDDHIWVWDYRDPSADVMKVGAEGLLAIGLSQDGKTIVGAGFKEHLFAQRIERQQDGNWVSTPIDFTRCLQPKSVSPGAKTSSANFRATTCEYTVAQGNEPLNAGTGDDRQINDVVWSPGGGAFVEYLDSGDIVVAEGRPNAVHGEIRIKGAEPRTAGNNAGLLSVTDDTARVALVDQDGVVHIYSTSKLLLAILGDPRYFDASPDGRWVVLSRRGKAWIDVIEVPAADGKRARQTRIQLPDEPRELRFARDSVVAVVTKEKRDTTYVLDPATGAYRFSPVAGGASILGRDGELLLITGQEPGPAKVIRTRDGAVVTPWKEQPGGVRSSFIASPSGTALGVFRRSAAGPAHAEIAVYAVRDEQLVPTGQIVDLPPRATVKIDDDGQSVIVRFHTTGDPPSVWPLSASAPTSVKDLAKSHPAPKEDDETRVSPLGRFEIQNSPSGGHDRTRGFEVVRRSGGALIKRLGDSRSKFSTDDRWLAYWNTKGVSVLDLASGDTAFSLDFANVEGVKFNPRNTILAVELNSGTMLVPLERAMMERFARSLTKRGLSAQEKCAYGLGDTNCREQVAISRTRGPTQQATSGKPAKASEATAQ</sequence>
<feature type="region of interest" description="Disordered" evidence="1">
    <location>
        <begin position="1026"/>
        <end position="1055"/>
    </location>
</feature>
<keyword evidence="4" id="KW-1185">Reference proteome</keyword>
<dbReference type="AlphaFoldDB" id="A0A7Z7N6U5"/>
<feature type="compositionally biased region" description="Basic and acidic residues" evidence="1">
    <location>
        <begin position="1040"/>
        <end position="1055"/>
    </location>
</feature>
<comment type="caution">
    <text evidence="3">The sequence shown here is derived from an EMBL/GenBank/DDBJ whole genome shotgun (WGS) entry which is preliminary data.</text>
</comment>
<feature type="compositionally biased region" description="Polar residues" evidence="1">
    <location>
        <begin position="1"/>
        <end position="14"/>
    </location>
</feature>
<dbReference type="Proteomes" id="UP000219522">
    <property type="component" value="Unassembled WGS sequence"/>
</dbReference>
<reference evidence="3 4" key="1">
    <citation type="submission" date="2017-09" db="EMBL/GenBank/DDBJ databases">
        <authorList>
            <person name="Varghese N."/>
            <person name="Submissions S."/>
        </authorList>
    </citation>
    <scope>NUCLEOTIDE SEQUENCE [LARGE SCALE GENOMIC DNA]</scope>
    <source>
        <strain evidence="3 4">OK806</strain>
    </source>
</reference>
<dbReference type="PANTHER" id="PTHR19879">
    <property type="entry name" value="TRANSCRIPTION INITIATION FACTOR TFIID"/>
    <property type="match status" value="1"/>
</dbReference>
<dbReference type="Pfam" id="PF20703">
    <property type="entry name" value="nSTAND1"/>
    <property type="match status" value="1"/>
</dbReference>
<evidence type="ECO:0000313" key="4">
    <source>
        <dbReference type="Proteomes" id="UP000219522"/>
    </source>
</evidence>
<dbReference type="SUPFAM" id="SSF52540">
    <property type="entry name" value="P-loop containing nucleoside triphosphate hydrolases"/>
    <property type="match status" value="1"/>
</dbReference>
<organism evidence="3 4">
    <name type="scientific">Caballeronia arationis</name>
    <dbReference type="NCBI Taxonomy" id="1777142"/>
    <lineage>
        <taxon>Bacteria</taxon>
        <taxon>Pseudomonadati</taxon>
        <taxon>Pseudomonadota</taxon>
        <taxon>Betaproteobacteria</taxon>
        <taxon>Burkholderiales</taxon>
        <taxon>Burkholderiaceae</taxon>
        <taxon>Caballeronia</taxon>
    </lineage>
</organism>